<sequence>MWSRVWTDALVEGLPRRPRQGLDVPPDGGPGRALMTMWLRRQIMRRQFATQTERVHTLALGYEPSLRNPDQGEEDENNDNMQAGGCLADLTTPVGFLMAAIAQPWEPAQGGLDCAASRRVGGCWPISQP</sequence>
<dbReference type="GeneID" id="19404097"/>
<reference evidence="2 3" key="2">
    <citation type="journal article" date="2013" name="PLoS Genet.">
        <title>Comparative genome structure, secondary metabolite, and effector coding capacity across Cochliobolus pathogens.</title>
        <authorList>
            <person name="Condon B.J."/>
            <person name="Leng Y."/>
            <person name="Wu D."/>
            <person name="Bushley K.E."/>
            <person name="Ohm R.A."/>
            <person name="Otillar R."/>
            <person name="Martin J."/>
            <person name="Schackwitz W."/>
            <person name="Grimwood J."/>
            <person name="MohdZainudin N."/>
            <person name="Xue C."/>
            <person name="Wang R."/>
            <person name="Manning V.A."/>
            <person name="Dhillon B."/>
            <person name="Tu Z.J."/>
            <person name="Steffenson B.J."/>
            <person name="Salamov A."/>
            <person name="Sun H."/>
            <person name="Lowry S."/>
            <person name="LaButti K."/>
            <person name="Han J."/>
            <person name="Copeland A."/>
            <person name="Lindquist E."/>
            <person name="Barry K."/>
            <person name="Schmutz J."/>
            <person name="Baker S.E."/>
            <person name="Ciuffetti L.M."/>
            <person name="Grigoriev I.V."/>
            <person name="Zhong S."/>
            <person name="Turgeon B.G."/>
        </authorList>
    </citation>
    <scope>NUCLEOTIDE SEQUENCE [LARGE SCALE GENOMIC DNA]</scope>
    <source>
        <strain evidence="3">28A</strain>
    </source>
</reference>
<organism evidence="2 3">
    <name type="scientific">Exserohilum turcicum (strain 28A)</name>
    <name type="common">Northern leaf blight fungus</name>
    <name type="synonym">Setosphaeria turcica</name>
    <dbReference type="NCBI Taxonomy" id="671987"/>
    <lineage>
        <taxon>Eukaryota</taxon>
        <taxon>Fungi</taxon>
        <taxon>Dikarya</taxon>
        <taxon>Ascomycota</taxon>
        <taxon>Pezizomycotina</taxon>
        <taxon>Dothideomycetes</taxon>
        <taxon>Pleosporomycetidae</taxon>
        <taxon>Pleosporales</taxon>
        <taxon>Pleosporineae</taxon>
        <taxon>Pleosporaceae</taxon>
        <taxon>Exserohilum</taxon>
    </lineage>
</organism>
<protein>
    <submittedName>
        <fullName evidence="2">Uncharacterized protein</fullName>
    </submittedName>
</protein>
<dbReference type="RefSeq" id="XP_008021263.1">
    <property type="nucleotide sequence ID" value="XM_008023072.1"/>
</dbReference>
<dbReference type="Proteomes" id="UP000016935">
    <property type="component" value="Unassembled WGS sequence"/>
</dbReference>
<accession>R0KNQ1</accession>
<dbReference type="HOGENOM" id="CLU_1950155_0_0_1"/>
<reference evidence="2 3" key="1">
    <citation type="journal article" date="2012" name="PLoS Pathog.">
        <title>Diverse lifestyles and strategies of plant pathogenesis encoded in the genomes of eighteen Dothideomycetes fungi.</title>
        <authorList>
            <person name="Ohm R.A."/>
            <person name="Feau N."/>
            <person name="Henrissat B."/>
            <person name="Schoch C.L."/>
            <person name="Horwitz B.A."/>
            <person name="Barry K.W."/>
            <person name="Condon B.J."/>
            <person name="Copeland A.C."/>
            <person name="Dhillon B."/>
            <person name="Glaser F."/>
            <person name="Hesse C.N."/>
            <person name="Kosti I."/>
            <person name="LaButti K."/>
            <person name="Lindquist E.A."/>
            <person name="Lucas S."/>
            <person name="Salamov A.A."/>
            <person name="Bradshaw R.E."/>
            <person name="Ciuffetti L."/>
            <person name="Hamelin R.C."/>
            <person name="Kema G.H.J."/>
            <person name="Lawrence C."/>
            <person name="Scott J.A."/>
            <person name="Spatafora J.W."/>
            <person name="Turgeon B.G."/>
            <person name="de Wit P.J.G.M."/>
            <person name="Zhong S."/>
            <person name="Goodwin S.B."/>
            <person name="Grigoriev I.V."/>
        </authorList>
    </citation>
    <scope>NUCLEOTIDE SEQUENCE [LARGE SCALE GENOMIC DNA]</scope>
    <source>
        <strain evidence="3">28A</strain>
    </source>
</reference>
<evidence type="ECO:0000256" key="1">
    <source>
        <dbReference type="SAM" id="MobiDB-lite"/>
    </source>
</evidence>
<proteinExistence type="predicted"/>
<evidence type="ECO:0000313" key="3">
    <source>
        <dbReference type="Proteomes" id="UP000016935"/>
    </source>
</evidence>
<evidence type="ECO:0000313" key="2">
    <source>
        <dbReference type="EMBL" id="EOA90674.1"/>
    </source>
</evidence>
<feature type="region of interest" description="Disordered" evidence="1">
    <location>
        <begin position="61"/>
        <end position="85"/>
    </location>
</feature>
<gene>
    <name evidence="2" type="ORF">SETTUDRAFT_36185</name>
</gene>
<name>R0KNQ1_EXST2</name>
<dbReference type="EMBL" id="KB908482">
    <property type="protein sequence ID" value="EOA90674.1"/>
    <property type="molecule type" value="Genomic_DNA"/>
</dbReference>
<dbReference type="AlphaFoldDB" id="R0KNQ1"/>
<keyword evidence="3" id="KW-1185">Reference proteome</keyword>